<reference evidence="2 3" key="1">
    <citation type="journal article" date="2013" name="Genome Biol.">
        <title>Genome of Acanthamoeba castellanii highlights extensive lateral gene transfer and early evolution of tyrosine kinase signaling.</title>
        <authorList>
            <person name="Clarke M."/>
            <person name="Lohan A.J."/>
            <person name="Liu B."/>
            <person name="Lagkouvardos I."/>
            <person name="Roy S."/>
            <person name="Zafar N."/>
            <person name="Bertelli C."/>
            <person name="Schilde C."/>
            <person name="Kianianmomeni A."/>
            <person name="Burglin T.R."/>
            <person name="Frech C."/>
            <person name="Turcotte B."/>
            <person name="Kopec K.O."/>
            <person name="Synnott J.M."/>
            <person name="Choo C."/>
            <person name="Paponov I."/>
            <person name="Finkler A."/>
            <person name="Soon Heng Tan C."/>
            <person name="Hutchins A.P."/>
            <person name="Weinmeier T."/>
            <person name="Rattei T."/>
            <person name="Chu J.S."/>
            <person name="Gimenez G."/>
            <person name="Irimia M."/>
            <person name="Rigden D.J."/>
            <person name="Fitzpatrick D.A."/>
            <person name="Lorenzo-Morales J."/>
            <person name="Bateman A."/>
            <person name="Chiu C.H."/>
            <person name="Tang P."/>
            <person name="Hegemann P."/>
            <person name="Fromm H."/>
            <person name="Raoult D."/>
            <person name="Greub G."/>
            <person name="Miranda-Saavedra D."/>
            <person name="Chen N."/>
            <person name="Nash P."/>
            <person name="Ginger M.L."/>
            <person name="Horn M."/>
            <person name="Schaap P."/>
            <person name="Caler L."/>
            <person name="Loftus B."/>
        </authorList>
    </citation>
    <scope>NUCLEOTIDE SEQUENCE [LARGE SCALE GENOMIC DNA]</scope>
    <source>
        <strain evidence="2 3">Neff</strain>
    </source>
</reference>
<dbReference type="InterPro" id="IPR000014">
    <property type="entry name" value="PAS"/>
</dbReference>
<accession>L8H2U7</accession>
<evidence type="ECO:0000256" key="1">
    <source>
        <dbReference type="SAM" id="MobiDB-lite"/>
    </source>
</evidence>
<protein>
    <submittedName>
        <fullName evidence="2">AT hook motif domain containing protein</fullName>
    </submittedName>
</protein>
<dbReference type="EMBL" id="KB007948">
    <property type="protein sequence ID" value="ELR18716.1"/>
    <property type="molecule type" value="Genomic_DNA"/>
</dbReference>
<dbReference type="GeneID" id="14919511"/>
<dbReference type="CDD" id="cd00130">
    <property type="entry name" value="PAS"/>
    <property type="match status" value="1"/>
</dbReference>
<sequence length="718" mass="78085">MERGPPTTFMRNDHFRGYPVQISSPNFPLNALLRPKACLACRLAHASCDRTGRADTCQPPPQRKRGRPRKDPSAEAATTATDNANVVNGSGSGIGSINVSPPAFGSPQFGGSRPVSHHTNPAQPPRPFQAEQGAGWADAGGTLAHAPAKRRRVELERDLRDGVERHHHHHPDHHHHDHHQVDSNADVDEAAAEADFNSDEADSDDYDQVYFESVNAHLHPPPTTTSHSSHSSSTTSTAQPRRGRGTSEEQASGAGEAQGGLSMVKSLLLLLVDEVREMKREFGQVRGEVAALRAWQGGVDDRLNALAAVNEATRAKMEDERAKGRHMHHVLKRLLDTSTTTSSSSLPSTLSPVSSMSMLTVLGDQQSAAAAAAGVRSPPFMYSSPEAPSAYLAQRITPMLPFLKDYDFGTVPFVLDDISKPFFAARMKEMQTFEELESPVILFSSPSMCALLNYRVDELQGQTLRMIARPAIACYAAFTIRMLARSEPVGEVFTLNAVWAAKNRSLRLLTRHQFLYGPRRMTNWLFVVVDAVLEENVPVPPSPRGMILQNVQVRIEAWRKAVETAHPREKAALLAVLEAVDVSAPPSRKMLTYFANYAPPPPGHTSPPSSSSSSSSSSSASSLSSSPVDGHSPAAPVDDRHGHGHGQHQATAAGPTASEQRREAELAEMVHALYDDQQQSQPSQPHPHENGQQQQPDMPATPGDPWLEFRGLASPTWL</sequence>
<evidence type="ECO:0000313" key="2">
    <source>
        <dbReference type="EMBL" id="ELR18716.1"/>
    </source>
</evidence>
<proteinExistence type="predicted"/>
<name>L8H2U7_ACACF</name>
<feature type="region of interest" description="Disordered" evidence="1">
    <location>
        <begin position="49"/>
        <end position="133"/>
    </location>
</feature>
<dbReference type="Proteomes" id="UP000011083">
    <property type="component" value="Unassembled WGS sequence"/>
</dbReference>
<keyword evidence="3" id="KW-1185">Reference proteome</keyword>
<feature type="region of interest" description="Disordered" evidence="1">
    <location>
        <begin position="216"/>
        <end position="258"/>
    </location>
</feature>
<dbReference type="KEGG" id="acan:ACA1_395470"/>
<dbReference type="AlphaFoldDB" id="L8H2U7"/>
<dbReference type="VEuPathDB" id="AmoebaDB:ACA1_395470"/>
<dbReference type="RefSeq" id="XP_004340759.1">
    <property type="nucleotide sequence ID" value="XM_004340711.1"/>
</dbReference>
<organism evidence="2 3">
    <name type="scientific">Acanthamoeba castellanii (strain ATCC 30010 / Neff)</name>
    <dbReference type="NCBI Taxonomy" id="1257118"/>
    <lineage>
        <taxon>Eukaryota</taxon>
        <taxon>Amoebozoa</taxon>
        <taxon>Discosea</taxon>
        <taxon>Longamoebia</taxon>
        <taxon>Centramoebida</taxon>
        <taxon>Acanthamoebidae</taxon>
        <taxon>Acanthamoeba</taxon>
    </lineage>
</organism>
<feature type="compositionally biased region" description="Low complexity" evidence="1">
    <location>
        <begin position="606"/>
        <end position="627"/>
    </location>
</feature>
<feature type="compositionally biased region" description="Low complexity" evidence="1">
    <location>
        <begin position="224"/>
        <end position="237"/>
    </location>
</feature>
<evidence type="ECO:0000313" key="3">
    <source>
        <dbReference type="Proteomes" id="UP000011083"/>
    </source>
</evidence>
<feature type="compositionally biased region" description="Low complexity" evidence="1">
    <location>
        <begin position="74"/>
        <end position="100"/>
    </location>
</feature>
<feature type="region of interest" description="Disordered" evidence="1">
    <location>
        <begin position="601"/>
        <end position="718"/>
    </location>
</feature>
<gene>
    <name evidence="2" type="ORF">ACA1_395470</name>
</gene>